<evidence type="ECO:0000313" key="1">
    <source>
        <dbReference type="EMBL" id="ODV96855.1"/>
    </source>
</evidence>
<dbReference type="GO" id="GO:0005789">
    <property type="term" value="C:endoplasmic reticulum membrane"/>
    <property type="evidence" value="ECO:0007669"/>
    <property type="project" value="EnsemblFungi"/>
</dbReference>
<dbReference type="EMBL" id="KV454012">
    <property type="protein sequence ID" value="ODV96855.1"/>
    <property type="molecule type" value="Genomic_DNA"/>
</dbReference>
<accession>A0A1E4TYN1</accession>
<dbReference type="AlphaFoldDB" id="A0A1E4TYN1"/>
<reference evidence="2" key="1">
    <citation type="submission" date="2016-05" db="EMBL/GenBank/DDBJ databases">
        <title>Comparative genomics of biotechnologically important yeasts.</title>
        <authorList>
            <consortium name="DOE Joint Genome Institute"/>
            <person name="Riley R."/>
            <person name="Haridas S."/>
            <person name="Wolfe K.H."/>
            <person name="Lopes M.R."/>
            <person name="Hittinger C.T."/>
            <person name="Goker M."/>
            <person name="Salamov A."/>
            <person name="Wisecaver J."/>
            <person name="Long T.M."/>
            <person name="Aerts A.L."/>
            <person name="Barry K."/>
            <person name="Choi C."/>
            <person name="Clum A."/>
            <person name="Coughlan A.Y."/>
            <person name="Deshpande S."/>
            <person name="Douglass A.P."/>
            <person name="Hanson S.J."/>
            <person name="Klenk H.-P."/>
            <person name="Labutti K."/>
            <person name="Lapidus A."/>
            <person name="Lindquist E."/>
            <person name="Lipzen A."/>
            <person name="Meier-Kolthoff J.P."/>
            <person name="Ohm R.A."/>
            <person name="Otillar R.P."/>
            <person name="Pangilinan J."/>
            <person name="Peng Y."/>
            <person name="Rokas A."/>
            <person name="Rosa C.A."/>
            <person name="Scheuner C."/>
            <person name="Sibirny A.A."/>
            <person name="Slot J.C."/>
            <person name="Stielow J.B."/>
            <person name="Sun H."/>
            <person name="Kurtzman C.P."/>
            <person name="Blackwell M."/>
            <person name="Grigoriev I.V."/>
            <person name="Jeffries T.W."/>
        </authorList>
    </citation>
    <scope>NUCLEOTIDE SEQUENCE [LARGE SCALE GENOMIC DNA]</scope>
    <source>
        <strain evidence="2">NRRL Y-2460</strain>
    </source>
</reference>
<keyword evidence="2" id="KW-1185">Reference proteome</keyword>
<dbReference type="GO" id="GO:0070072">
    <property type="term" value="P:vacuolar proton-transporting V-type ATPase complex assembly"/>
    <property type="evidence" value="ECO:0007669"/>
    <property type="project" value="EnsemblFungi"/>
</dbReference>
<evidence type="ECO:0000313" key="2">
    <source>
        <dbReference type="Proteomes" id="UP000094236"/>
    </source>
</evidence>
<protein>
    <recommendedName>
        <fullName evidence="3">Vacuolar ATPase assembly integral membrane protein VMA21</fullName>
    </recommendedName>
</protein>
<name>A0A1E4TYN1_PACTA</name>
<evidence type="ECO:0008006" key="3">
    <source>
        <dbReference type="Google" id="ProtNLM"/>
    </source>
</evidence>
<gene>
    <name evidence="1" type="ORF">PACTADRAFT_48659</name>
</gene>
<sequence>MMIISPVLTFFIAQWLFSNNAIISGGLAALVANVVLIGYVIAAFTEDTTGYEGDGNLKKQD</sequence>
<dbReference type="OrthoDB" id="160405at2759"/>
<dbReference type="STRING" id="669874.A0A1E4TYN1"/>
<dbReference type="Proteomes" id="UP000094236">
    <property type="component" value="Unassembled WGS sequence"/>
</dbReference>
<proteinExistence type="predicted"/>
<organism evidence="1 2">
    <name type="scientific">Pachysolen tannophilus NRRL Y-2460</name>
    <dbReference type="NCBI Taxonomy" id="669874"/>
    <lineage>
        <taxon>Eukaryota</taxon>
        <taxon>Fungi</taxon>
        <taxon>Dikarya</taxon>
        <taxon>Ascomycota</taxon>
        <taxon>Saccharomycotina</taxon>
        <taxon>Pichiomycetes</taxon>
        <taxon>Pachysolenaceae</taxon>
        <taxon>Pachysolen</taxon>
    </lineage>
</organism>